<name>A0A7X8C2E9_9LACT</name>
<dbReference type="RefSeq" id="WP_276646769.1">
    <property type="nucleotide sequence ID" value="NZ_JAAYSM010000090.1"/>
</dbReference>
<protein>
    <submittedName>
        <fullName evidence="3">UDP-2,4-diacetamido-2,4, 6-trideoxy-beta-L-altropyranose hydrolase</fullName>
    </submittedName>
</protein>
<dbReference type="Gene3D" id="3.40.630.30">
    <property type="match status" value="1"/>
</dbReference>
<dbReference type="SUPFAM" id="SSF53756">
    <property type="entry name" value="UDP-Glycosyltransferase/glycogen phosphorylase"/>
    <property type="match status" value="1"/>
</dbReference>
<dbReference type="Gene3D" id="3.40.50.11190">
    <property type="match status" value="1"/>
</dbReference>
<dbReference type="Proteomes" id="UP000541058">
    <property type="component" value="Unassembled WGS sequence"/>
</dbReference>
<proteinExistence type="predicted"/>
<dbReference type="Pfam" id="PF13302">
    <property type="entry name" value="Acetyltransf_3"/>
    <property type="match status" value="1"/>
</dbReference>
<evidence type="ECO:0000313" key="4">
    <source>
        <dbReference type="Proteomes" id="UP000541058"/>
    </source>
</evidence>
<evidence type="ECO:0000259" key="2">
    <source>
        <dbReference type="PROSITE" id="PS51186"/>
    </source>
</evidence>
<keyword evidence="1" id="KW-0472">Membrane</keyword>
<dbReference type="AlphaFoldDB" id="A0A7X8C2E9"/>
<reference evidence="3 4" key="1">
    <citation type="journal article" date="2020" name="Biotechnol. Biofuels">
        <title>New insights from the biogas microbiome by comprehensive genome-resolved metagenomics of nearly 1600 species originating from multiple anaerobic digesters.</title>
        <authorList>
            <person name="Campanaro S."/>
            <person name="Treu L."/>
            <person name="Rodriguez-R L.M."/>
            <person name="Kovalovszki A."/>
            <person name="Ziels R.M."/>
            <person name="Maus I."/>
            <person name="Zhu X."/>
            <person name="Kougias P.G."/>
            <person name="Basile A."/>
            <person name="Luo G."/>
            <person name="Schluter A."/>
            <person name="Konstantinidis K.T."/>
            <person name="Angelidaki I."/>
        </authorList>
    </citation>
    <scope>NUCLEOTIDE SEQUENCE [LARGE SCALE GENOMIC DNA]</scope>
    <source>
        <strain evidence="3">AS23ysBPME_34</strain>
    </source>
</reference>
<dbReference type="PANTHER" id="PTHR21015:SF22">
    <property type="entry name" value="GLYCOSYLTRANSFERASE"/>
    <property type="match status" value="1"/>
</dbReference>
<accession>A0A7X8C2E9</accession>
<evidence type="ECO:0000256" key="1">
    <source>
        <dbReference type="ARBA" id="ARBA00023136"/>
    </source>
</evidence>
<organism evidence="3 4">
    <name type="scientific">Globicatella sulfidifaciens</name>
    <dbReference type="NCBI Taxonomy" id="136093"/>
    <lineage>
        <taxon>Bacteria</taxon>
        <taxon>Bacillati</taxon>
        <taxon>Bacillota</taxon>
        <taxon>Bacilli</taxon>
        <taxon>Lactobacillales</taxon>
        <taxon>Aerococcaceae</taxon>
        <taxon>Globicatella</taxon>
    </lineage>
</organism>
<gene>
    <name evidence="3" type="ORF">GX355_02770</name>
</gene>
<dbReference type="Gene3D" id="3.40.50.2000">
    <property type="entry name" value="Glycogen Phosphorylase B"/>
    <property type="match status" value="1"/>
</dbReference>
<evidence type="ECO:0000313" key="3">
    <source>
        <dbReference type="EMBL" id="NLJ17762.1"/>
    </source>
</evidence>
<dbReference type="PROSITE" id="PS51186">
    <property type="entry name" value="GNAT"/>
    <property type="match status" value="1"/>
</dbReference>
<sequence length="487" mass="56238">MKIKIFTEGGKNIGYGHLSRCIALYDEIQNRRNEVELIIQGDLEDIGLLKNKDFRNENWISIEYLNKTLTNEDYVIVDSYKAQKEHYEKISSKSRKALYIDDIGRLQYPKGIIVNPALDTGVIDYSYSTNERALTGSKYVILRSSFSGIERSIIRDTVGKVLVVMGGTDVRDITTSIIENICDQNQDIIFDIVINATQYERISSVNKLKNINYYMNLSAKEMCQIMLSSDLAISAAGQTIYELIATQTPFIAVQVAENQQNNVDSLMEHISSQIVLRYDENNFIDKLKEKFLEVITYDYRKRITKEMKGIIDGYGITRIVDALLNDSNKKNEIYLRKVHIKDLKDVFELSNKDYVRQYSINKDKILWDDHVKWFNNVLKDSNIVFYVVTDERNAFLGQIRYKLEKDSAIVSISLSDKLRGKGLSRMILDQSIEKLFEENLNVNEIIAYVSESNVASMKIFKDLKFKDIDADDSMIKLLLERSEYNVN</sequence>
<dbReference type="InterPro" id="IPR000182">
    <property type="entry name" value="GNAT_dom"/>
</dbReference>
<dbReference type="GO" id="GO:0016787">
    <property type="term" value="F:hydrolase activity"/>
    <property type="evidence" value="ECO:0007669"/>
    <property type="project" value="UniProtKB-KW"/>
</dbReference>
<dbReference type="Pfam" id="PF04101">
    <property type="entry name" value="Glyco_tran_28_C"/>
    <property type="match status" value="1"/>
</dbReference>
<keyword evidence="3" id="KW-0378">Hydrolase</keyword>
<dbReference type="InterPro" id="IPR016181">
    <property type="entry name" value="Acyl_CoA_acyltransferase"/>
</dbReference>
<comment type="caution">
    <text evidence="3">The sequence shown here is derived from an EMBL/GenBank/DDBJ whole genome shotgun (WGS) entry which is preliminary data.</text>
</comment>
<dbReference type="SUPFAM" id="SSF55729">
    <property type="entry name" value="Acyl-CoA N-acyltransferases (Nat)"/>
    <property type="match status" value="1"/>
</dbReference>
<dbReference type="GO" id="GO:0016747">
    <property type="term" value="F:acyltransferase activity, transferring groups other than amino-acyl groups"/>
    <property type="evidence" value="ECO:0007669"/>
    <property type="project" value="InterPro"/>
</dbReference>
<dbReference type="GO" id="GO:0016758">
    <property type="term" value="F:hexosyltransferase activity"/>
    <property type="evidence" value="ECO:0007669"/>
    <property type="project" value="InterPro"/>
</dbReference>
<dbReference type="EMBL" id="JAAYSM010000090">
    <property type="protein sequence ID" value="NLJ17762.1"/>
    <property type="molecule type" value="Genomic_DNA"/>
</dbReference>
<dbReference type="PANTHER" id="PTHR21015">
    <property type="entry name" value="UDP-N-ACETYLGLUCOSAMINE--N-ACETYLMURAMYL-(PENTAPEPTIDE) PYROPHOSPHORYL-UNDECAPRENOL N-ACETYLGLUCOSAMINE TRANSFERASE 1"/>
    <property type="match status" value="1"/>
</dbReference>
<feature type="domain" description="N-acetyltransferase" evidence="2">
    <location>
        <begin position="333"/>
        <end position="479"/>
    </location>
</feature>
<dbReference type="InterPro" id="IPR007235">
    <property type="entry name" value="Glyco_trans_28_C"/>
</dbReference>